<accession>A0A645DZI0</accession>
<evidence type="ECO:0000313" key="1">
    <source>
        <dbReference type="EMBL" id="MPM94548.1"/>
    </source>
</evidence>
<comment type="caution">
    <text evidence="1">The sequence shown here is derived from an EMBL/GenBank/DDBJ whole genome shotgun (WGS) entry which is preliminary data.</text>
</comment>
<dbReference type="AlphaFoldDB" id="A0A645DZI0"/>
<dbReference type="EMBL" id="VSSQ01041163">
    <property type="protein sequence ID" value="MPM94548.1"/>
    <property type="molecule type" value="Genomic_DNA"/>
</dbReference>
<gene>
    <name evidence="1" type="ORF">SDC9_141694</name>
</gene>
<name>A0A645DZI0_9ZZZZ</name>
<proteinExistence type="predicted"/>
<protein>
    <submittedName>
        <fullName evidence="1">Uncharacterized protein</fullName>
    </submittedName>
</protein>
<reference evidence="1" key="1">
    <citation type="submission" date="2019-08" db="EMBL/GenBank/DDBJ databases">
        <authorList>
            <person name="Kucharzyk K."/>
            <person name="Murdoch R.W."/>
            <person name="Higgins S."/>
            <person name="Loffler F."/>
        </authorList>
    </citation>
    <scope>NUCLEOTIDE SEQUENCE</scope>
</reference>
<organism evidence="1">
    <name type="scientific">bioreactor metagenome</name>
    <dbReference type="NCBI Taxonomy" id="1076179"/>
    <lineage>
        <taxon>unclassified sequences</taxon>
        <taxon>metagenomes</taxon>
        <taxon>ecological metagenomes</taxon>
    </lineage>
</organism>
<sequence>MSYCSQITPEGKIQFSYVRTNDGVVVVSEVYDVSEIYSRYNVEATYSIDSYDALNCVIIANIASFNDVTRLNRNVVGSTRGFSTLSSAITDAFGSNYTSKLKGSANKSYNGTTYYVRCTESQTTSNTTPDSHWFAKDTAITAVVAWALTGGWSWIGLVSSIVVGVVSTVIVNGVNSVANAFTADRSNVSLMHTRIVTVSGYSGTQYWAGWTRKMYFFKGNLGWTHDTGYNHNIKHTDFDNVSGLMEAGFKNFVNYVL</sequence>